<sequence>MQDRMMADISLPQHLFDLHILTVTWLLTYNKTILTLRSYQAHSKFTVNNRGGKSDCLQIRADWNEGLNTAIRDAKDCANFLLGAPLQEREGFTDRLWNYRKISLCSPTDHHETKNNSSYSYFVDFYPRSAIGSTKFDLALWDIDRRKGLVVIQSGQPNNYSNDKDTVKKLVEALYVGYSGLQSAHFHAATRAAREMAHSWRVSG</sequence>
<gene>
    <name evidence="1" type="ORF">BDZ94DRAFT_1269435</name>
</gene>
<comment type="caution">
    <text evidence="1">The sequence shown here is derived from an EMBL/GenBank/DDBJ whole genome shotgun (WGS) entry which is preliminary data.</text>
</comment>
<protein>
    <submittedName>
        <fullName evidence="1">Uncharacterized protein</fullName>
    </submittedName>
</protein>
<evidence type="ECO:0000313" key="2">
    <source>
        <dbReference type="Proteomes" id="UP000807353"/>
    </source>
</evidence>
<proteinExistence type="predicted"/>
<reference evidence="1" key="1">
    <citation type="submission" date="2020-11" db="EMBL/GenBank/DDBJ databases">
        <authorList>
            <consortium name="DOE Joint Genome Institute"/>
            <person name="Ahrendt S."/>
            <person name="Riley R."/>
            <person name="Andreopoulos W."/>
            <person name="Labutti K."/>
            <person name="Pangilinan J."/>
            <person name="Ruiz-Duenas F.J."/>
            <person name="Barrasa J.M."/>
            <person name="Sanchez-Garcia M."/>
            <person name="Camarero S."/>
            <person name="Miyauchi S."/>
            <person name="Serrano A."/>
            <person name="Linde D."/>
            <person name="Babiker R."/>
            <person name="Drula E."/>
            <person name="Ayuso-Fernandez I."/>
            <person name="Pacheco R."/>
            <person name="Padilla G."/>
            <person name="Ferreira P."/>
            <person name="Barriuso J."/>
            <person name="Kellner H."/>
            <person name="Castanera R."/>
            <person name="Alfaro M."/>
            <person name="Ramirez L."/>
            <person name="Pisabarro A.G."/>
            <person name="Kuo A."/>
            <person name="Tritt A."/>
            <person name="Lipzen A."/>
            <person name="He G."/>
            <person name="Yan M."/>
            <person name="Ng V."/>
            <person name="Cullen D."/>
            <person name="Martin F."/>
            <person name="Rosso M.-N."/>
            <person name="Henrissat B."/>
            <person name="Hibbett D."/>
            <person name="Martinez A.T."/>
            <person name="Grigoriev I.V."/>
        </authorList>
    </citation>
    <scope>NUCLEOTIDE SEQUENCE</scope>
    <source>
        <strain evidence="1">CBS 247.69</strain>
    </source>
</reference>
<dbReference type="AlphaFoldDB" id="A0A9P6CB00"/>
<evidence type="ECO:0000313" key="1">
    <source>
        <dbReference type="EMBL" id="KAF9458917.1"/>
    </source>
</evidence>
<name>A0A9P6CB00_9AGAR</name>
<accession>A0A9P6CB00</accession>
<keyword evidence="2" id="KW-1185">Reference proteome</keyword>
<dbReference type="Proteomes" id="UP000807353">
    <property type="component" value="Unassembled WGS sequence"/>
</dbReference>
<organism evidence="1 2">
    <name type="scientific">Collybia nuda</name>
    <dbReference type="NCBI Taxonomy" id="64659"/>
    <lineage>
        <taxon>Eukaryota</taxon>
        <taxon>Fungi</taxon>
        <taxon>Dikarya</taxon>
        <taxon>Basidiomycota</taxon>
        <taxon>Agaricomycotina</taxon>
        <taxon>Agaricomycetes</taxon>
        <taxon>Agaricomycetidae</taxon>
        <taxon>Agaricales</taxon>
        <taxon>Tricholomatineae</taxon>
        <taxon>Clitocybaceae</taxon>
        <taxon>Collybia</taxon>
    </lineage>
</organism>
<dbReference type="EMBL" id="MU150327">
    <property type="protein sequence ID" value="KAF9458917.1"/>
    <property type="molecule type" value="Genomic_DNA"/>
</dbReference>